<dbReference type="RefSeq" id="XP_033581269.1">
    <property type="nucleotide sequence ID" value="XM_033715172.1"/>
</dbReference>
<organism evidence="9">
    <name type="scientific">Mytilinidion resinicola</name>
    <dbReference type="NCBI Taxonomy" id="574789"/>
    <lineage>
        <taxon>Eukaryota</taxon>
        <taxon>Fungi</taxon>
        <taxon>Dikarya</taxon>
        <taxon>Ascomycota</taxon>
        <taxon>Pezizomycotina</taxon>
        <taxon>Dothideomycetes</taxon>
        <taxon>Pleosporomycetidae</taxon>
        <taxon>Mytilinidiales</taxon>
        <taxon>Mytilinidiaceae</taxon>
        <taxon>Mytilinidion</taxon>
    </lineage>
</organism>
<dbReference type="InterPro" id="IPR040034">
    <property type="entry name" value="CENP-H"/>
</dbReference>
<dbReference type="GO" id="GO:0051382">
    <property type="term" value="P:kinetochore assembly"/>
    <property type="evidence" value="ECO:0007669"/>
    <property type="project" value="InterPro"/>
</dbReference>
<proteinExistence type="inferred from homology"/>
<reference evidence="11" key="2">
    <citation type="submission" date="2020-04" db="EMBL/GenBank/DDBJ databases">
        <authorList>
            <consortium name="NCBI Genome Project"/>
        </authorList>
    </citation>
    <scope>NUCLEOTIDE SEQUENCE</scope>
    <source>
        <strain evidence="11">CBS 304.34</strain>
    </source>
</reference>
<dbReference type="InterPro" id="IPR008426">
    <property type="entry name" value="CENP-H_C"/>
</dbReference>
<name>A0A6A6Z298_9PEZI</name>
<sequence length="163" mass="18259">LEARAEYLLRNKVTQSVLAMDPVLKAVHSGANNTDAERRLLPMVHERDVISMYHSTLASRLSSTLSALAAAEKGSVVANEKNKELSQILLELAEETKSQSTDEVEDPKLRDRLQALDKSVKLSRRRWRIMKSIISGMIVGSGVEWADDNVLRELVMDDEDDID</sequence>
<dbReference type="Proteomes" id="UP000504636">
    <property type="component" value="Unplaced"/>
</dbReference>
<dbReference type="GeneID" id="54456065"/>
<dbReference type="GO" id="GO:0007059">
    <property type="term" value="P:chromosome segregation"/>
    <property type="evidence" value="ECO:0007669"/>
    <property type="project" value="TreeGrafter"/>
</dbReference>
<comment type="subcellular location">
    <subcellularLocation>
        <location evidence="2">Chromosome</location>
        <location evidence="2">Centromere</location>
        <location evidence="2">Kinetochore</location>
    </subcellularLocation>
    <subcellularLocation>
        <location evidence="1">Nucleus</location>
    </subcellularLocation>
</comment>
<dbReference type="AlphaFoldDB" id="A0A6A6Z298"/>
<keyword evidence="4" id="KW-0995">Kinetochore</keyword>
<feature type="non-terminal residue" evidence="9">
    <location>
        <position position="1"/>
    </location>
</feature>
<dbReference type="OrthoDB" id="2274804at2759"/>
<keyword evidence="3" id="KW-0158">Chromosome</keyword>
<evidence type="ECO:0000256" key="7">
    <source>
        <dbReference type="ARBA" id="ARBA00025735"/>
    </source>
</evidence>
<reference evidence="9 11" key="1">
    <citation type="journal article" date="2020" name="Stud. Mycol.">
        <title>101 Dothideomycetes genomes: a test case for predicting lifestyles and emergence of pathogens.</title>
        <authorList>
            <person name="Haridas S."/>
            <person name="Albert R."/>
            <person name="Binder M."/>
            <person name="Bloem J."/>
            <person name="Labutti K."/>
            <person name="Salamov A."/>
            <person name="Andreopoulos B."/>
            <person name="Baker S."/>
            <person name="Barry K."/>
            <person name="Bills G."/>
            <person name="Bluhm B."/>
            <person name="Cannon C."/>
            <person name="Castanera R."/>
            <person name="Culley D."/>
            <person name="Daum C."/>
            <person name="Ezra D."/>
            <person name="Gonzalez J."/>
            <person name="Henrissat B."/>
            <person name="Kuo A."/>
            <person name="Liang C."/>
            <person name="Lipzen A."/>
            <person name="Lutzoni F."/>
            <person name="Magnuson J."/>
            <person name="Mondo S."/>
            <person name="Nolan M."/>
            <person name="Ohm R."/>
            <person name="Pangilinan J."/>
            <person name="Park H.-J."/>
            <person name="Ramirez L."/>
            <person name="Alfaro M."/>
            <person name="Sun H."/>
            <person name="Tritt A."/>
            <person name="Yoshinaga Y."/>
            <person name="Zwiers L.-H."/>
            <person name="Turgeon B."/>
            <person name="Goodwin S."/>
            <person name="Spatafora J."/>
            <person name="Crous P."/>
            <person name="Grigoriev I."/>
        </authorList>
    </citation>
    <scope>NUCLEOTIDE SEQUENCE</scope>
    <source>
        <strain evidence="9 11">CBS 304.34</strain>
    </source>
</reference>
<evidence type="ECO:0000313" key="10">
    <source>
        <dbReference type="Proteomes" id="UP000504636"/>
    </source>
</evidence>
<comment type="similarity">
    <text evidence="7">Belongs to the CENP-H/MCM16 family.</text>
</comment>
<reference evidence="11" key="3">
    <citation type="submission" date="2025-04" db="UniProtKB">
        <authorList>
            <consortium name="RefSeq"/>
        </authorList>
    </citation>
    <scope>IDENTIFICATION</scope>
    <source>
        <strain evidence="11">CBS 304.34</strain>
    </source>
</reference>
<evidence type="ECO:0000256" key="3">
    <source>
        <dbReference type="ARBA" id="ARBA00022454"/>
    </source>
</evidence>
<evidence type="ECO:0000256" key="4">
    <source>
        <dbReference type="ARBA" id="ARBA00022838"/>
    </source>
</evidence>
<keyword evidence="5" id="KW-0539">Nucleus</keyword>
<dbReference type="GO" id="GO:0043515">
    <property type="term" value="F:kinetochore binding"/>
    <property type="evidence" value="ECO:0007669"/>
    <property type="project" value="TreeGrafter"/>
</dbReference>
<keyword evidence="10" id="KW-1185">Reference proteome</keyword>
<dbReference type="Pfam" id="PF05837">
    <property type="entry name" value="CENP-H"/>
    <property type="match status" value="1"/>
</dbReference>
<gene>
    <name evidence="9 11" type="ORF">BDZ99DRAFT_379951</name>
</gene>
<protein>
    <recommendedName>
        <fullName evidence="8">Centromere protein H C-terminal domain-containing protein</fullName>
    </recommendedName>
</protein>
<dbReference type="GO" id="GO:0005634">
    <property type="term" value="C:nucleus"/>
    <property type="evidence" value="ECO:0007669"/>
    <property type="project" value="UniProtKB-SubCell"/>
</dbReference>
<evidence type="ECO:0000256" key="5">
    <source>
        <dbReference type="ARBA" id="ARBA00023242"/>
    </source>
</evidence>
<evidence type="ECO:0000256" key="2">
    <source>
        <dbReference type="ARBA" id="ARBA00004629"/>
    </source>
</evidence>
<dbReference type="PANTHER" id="PTHR48122:SF1">
    <property type="entry name" value="CENTROMERE PROTEIN H"/>
    <property type="match status" value="1"/>
</dbReference>
<dbReference type="GO" id="GO:0000776">
    <property type="term" value="C:kinetochore"/>
    <property type="evidence" value="ECO:0007669"/>
    <property type="project" value="UniProtKB-KW"/>
</dbReference>
<evidence type="ECO:0000256" key="1">
    <source>
        <dbReference type="ARBA" id="ARBA00004123"/>
    </source>
</evidence>
<accession>A0A6A6Z298</accession>
<evidence type="ECO:0000259" key="8">
    <source>
        <dbReference type="Pfam" id="PF05837"/>
    </source>
</evidence>
<feature type="domain" description="Centromere protein H C-terminal" evidence="8">
    <location>
        <begin position="1"/>
        <end position="159"/>
    </location>
</feature>
<dbReference type="PANTHER" id="PTHR48122">
    <property type="entry name" value="CENTROMERE PROTEIN H"/>
    <property type="match status" value="1"/>
</dbReference>
<dbReference type="GO" id="GO:0007052">
    <property type="term" value="P:mitotic spindle organization"/>
    <property type="evidence" value="ECO:0007669"/>
    <property type="project" value="TreeGrafter"/>
</dbReference>
<evidence type="ECO:0000313" key="11">
    <source>
        <dbReference type="RefSeq" id="XP_033581269.1"/>
    </source>
</evidence>
<keyword evidence="6" id="KW-0137">Centromere</keyword>
<evidence type="ECO:0000256" key="6">
    <source>
        <dbReference type="ARBA" id="ARBA00023328"/>
    </source>
</evidence>
<evidence type="ECO:0000313" key="9">
    <source>
        <dbReference type="EMBL" id="KAF2814305.1"/>
    </source>
</evidence>
<dbReference type="EMBL" id="MU003695">
    <property type="protein sequence ID" value="KAF2814305.1"/>
    <property type="molecule type" value="Genomic_DNA"/>
</dbReference>